<gene>
    <name evidence="2" type="ORF">DAPPUDRAFT_233200</name>
</gene>
<keyword evidence="3" id="KW-1185">Reference proteome</keyword>
<organism evidence="2 3">
    <name type="scientific">Daphnia pulex</name>
    <name type="common">Water flea</name>
    <dbReference type="NCBI Taxonomy" id="6669"/>
    <lineage>
        <taxon>Eukaryota</taxon>
        <taxon>Metazoa</taxon>
        <taxon>Ecdysozoa</taxon>
        <taxon>Arthropoda</taxon>
        <taxon>Crustacea</taxon>
        <taxon>Branchiopoda</taxon>
        <taxon>Diplostraca</taxon>
        <taxon>Cladocera</taxon>
        <taxon>Anomopoda</taxon>
        <taxon>Daphniidae</taxon>
        <taxon>Daphnia</taxon>
    </lineage>
</organism>
<dbReference type="Proteomes" id="UP000000305">
    <property type="component" value="Unassembled WGS sequence"/>
</dbReference>
<accession>E9FTH8</accession>
<sequence>MAALNGLRDGRVCGLGARPGLASTLGTLTSRFSQATILNRKLVDDRTTPQSNSTNNISSTILPFYSLALDKRKPWSALWSIFLPSRRSHLRRKKEELRNSKIKDQITSRRHTCVRKLIEQDLVGGKKSDCSTEIFCIKKEQPPNTQSRHIYFHSRSEEEFPGSIQQRTTRSPGIARAPAHSSPPTTDDGGRVVEP</sequence>
<reference evidence="2 3" key="1">
    <citation type="journal article" date="2011" name="Science">
        <title>The ecoresponsive genome of Daphnia pulex.</title>
        <authorList>
            <person name="Colbourne J.K."/>
            <person name="Pfrender M.E."/>
            <person name="Gilbert D."/>
            <person name="Thomas W.K."/>
            <person name="Tucker A."/>
            <person name="Oakley T.H."/>
            <person name="Tokishita S."/>
            <person name="Aerts A."/>
            <person name="Arnold G.J."/>
            <person name="Basu M.K."/>
            <person name="Bauer D.J."/>
            <person name="Caceres C.E."/>
            <person name="Carmel L."/>
            <person name="Casola C."/>
            <person name="Choi J.H."/>
            <person name="Detter J.C."/>
            <person name="Dong Q."/>
            <person name="Dusheyko S."/>
            <person name="Eads B.D."/>
            <person name="Frohlich T."/>
            <person name="Geiler-Samerotte K.A."/>
            <person name="Gerlach D."/>
            <person name="Hatcher P."/>
            <person name="Jogdeo S."/>
            <person name="Krijgsveld J."/>
            <person name="Kriventseva E.V."/>
            <person name="Kultz D."/>
            <person name="Laforsch C."/>
            <person name="Lindquist E."/>
            <person name="Lopez J."/>
            <person name="Manak J.R."/>
            <person name="Muller J."/>
            <person name="Pangilinan J."/>
            <person name="Patwardhan R.P."/>
            <person name="Pitluck S."/>
            <person name="Pritham E.J."/>
            <person name="Rechtsteiner A."/>
            <person name="Rho M."/>
            <person name="Rogozin I.B."/>
            <person name="Sakarya O."/>
            <person name="Salamov A."/>
            <person name="Schaack S."/>
            <person name="Shapiro H."/>
            <person name="Shiga Y."/>
            <person name="Skalitzky C."/>
            <person name="Smith Z."/>
            <person name="Souvorov A."/>
            <person name="Sung W."/>
            <person name="Tang Z."/>
            <person name="Tsuchiya D."/>
            <person name="Tu H."/>
            <person name="Vos H."/>
            <person name="Wang M."/>
            <person name="Wolf Y.I."/>
            <person name="Yamagata H."/>
            <person name="Yamada T."/>
            <person name="Ye Y."/>
            <person name="Shaw J.R."/>
            <person name="Andrews J."/>
            <person name="Crease T.J."/>
            <person name="Tang H."/>
            <person name="Lucas S.M."/>
            <person name="Robertson H.M."/>
            <person name="Bork P."/>
            <person name="Koonin E.V."/>
            <person name="Zdobnov E.M."/>
            <person name="Grigoriev I.V."/>
            <person name="Lynch M."/>
            <person name="Boore J.L."/>
        </authorList>
    </citation>
    <scope>NUCLEOTIDE SEQUENCE [LARGE SCALE GENOMIC DNA]</scope>
</reference>
<evidence type="ECO:0000313" key="3">
    <source>
        <dbReference type="Proteomes" id="UP000000305"/>
    </source>
</evidence>
<evidence type="ECO:0000256" key="1">
    <source>
        <dbReference type="SAM" id="MobiDB-lite"/>
    </source>
</evidence>
<evidence type="ECO:0000313" key="2">
    <source>
        <dbReference type="EMBL" id="EFX89363.1"/>
    </source>
</evidence>
<dbReference type="EMBL" id="GL732524">
    <property type="protein sequence ID" value="EFX89363.1"/>
    <property type="molecule type" value="Genomic_DNA"/>
</dbReference>
<dbReference type="InParanoid" id="E9FTH8"/>
<dbReference type="AlphaFoldDB" id="E9FTH8"/>
<feature type="region of interest" description="Disordered" evidence="1">
    <location>
        <begin position="156"/>
        <end position="195"/>
    </location>
</feature>
<proteinExistence type="predicted"/>
<dbReference type="KEGG" id="dpx:DAPPUDRAFT_233200"/>
<dbReference type="HOGENOM" id="CLU_1397647_0_0_1"/>
<protein>
    <submittedName>
        <fullName evidence="2">Uncharacterized protein</fullName>
    </submittedName>
</protein>
<name>E9FTH8_DAPPU</name>